<keyword evidence="5" id="KW-0560">Oxidoreductase</keyword>
<dbReference type="CDD" id="cd00613">
    <property type="entry name" value="GDC-P"/>
    <property type="match status" value="1"/>
</dbReference>
<evidence type="ECO:0000256" key="5">
    <source>
        <dbReference type="ARBA" id="ARBA00023002"/>
    </source>
</evidence>
<comment type="catalytic activity">
    <reaction evidence="6">
        <text>N(6)-[(R)-lipoyl]-L-lysyl-[glycine-cleavage complex H protein] + glycine + H(+) = N(6)-[(R)-S(8)-aminomethyldihydrolipoyl]-L-lysyl-[glycine-cleavage complex H protein] + CO2</text>
        <dbReference type="Rhea" id="RHEA:24304"/>
        <dbReference type="Rhea" id="RHEA-COMP:10494"/>
        <dbReference type="Rhea" id="RHEA-COMP:10495"/>
        <dbReference type="ChEBI" id="CHEBI:15378"/>
        <dbReference type="ChEBI" id="CHEBI:16526"/>
        <dbReference type="ChEBI" id="CHEBI:57305"/>
        <dbReference type="ChEBI" id="CHEBI:83099"/>
        <dbReference type="ChEBI" id="CHEBI:83143"/>
        <dbReference type="EC" id="1.4.4.2"/>
    </reaction>
</comment>
<gene>
    <name evidence="11" type="ORF">FA10DRAFT_302543</name>
</gene>
<dbReference type="AlphaFoldDB" id="A0A316YJ03"/>
<dbReference type="InterPro" id="IPR049315">
    <property type="entry name" value="GDC-P_N"/>
</dbReference>
<dbReference type="GO" id="GO:0019464">
    <property type="term" value="P:glycine decarboxylation via glycine cleavage system"/>
    <property type="evidence" value="ECO:0007669"/>
    <property type="project" value="TreeGrafter"/>
</dbReference>
<dbReference type="PANTHER" id="PTHR11773:SF1">
    <property type="entry name" value="GLYCINE DEHYDROGENASE (DECARBOXYLATING), MITOCHONDRIAL"/>
    <property type="match status" value="1"/>
</dbReference>
<dbReference type="InParanoid" id="A0A316YJ03"/>
<reference evidence="11 12" key="1">
    <citation type="journal article" date="2018" name="Mol. Biol. Evol.">
        <title>Broad Genomic Sampling Reveals a Smut Pathogenic Ancestry of the Fungal Clade Ustilaginomycotina.</title>
        <authorList>
            <person name="Kijpornyongpan T."/>
            <person name="Mondo S.J."/>
            <person name="Barry K."/>
            <person name="Sandor L."/>
            <person name="Lee J."/>
            <person name="Lipzen A."/>
            <person name="Pangilinan J."/>
            <person name="LaButti K."/>
            <person name="Hainaut M."/>
            <person name="Henrissat B."/>
            <person name="Grigoriev I.V."/>
            <person name="Spatafora J.W."/>
            <person name="Aime M.C."/>
        </authorList>
    </citation>
    <scope>NUCLEOTIDE SEQUENCE [LARGE SCALE GENOMIC DNA]</scope>
    <source>
        <strain evidence="11 12">MCA 4198</strain>
    </source>
</reference>
<evidence type="ECO:0000256" key="6">
    <source>
        <dbReference type="ARBA" id="ARBA00049026"/>
    </source>
</evidence>
<evidence type="ECO:0000259" key="9">
    <source>
        <dbReference type="Pfam" id="PF02347"/>
    </source>
</evidence>
<evidence type="ECO:0000313" key="11">
    <source>
        <dbReference type="EMBL" id="PWN89171.1"/>
    </source>
</evidence>
<dbReference type="EMBL" id="KZ819637">
    <property type="protein sequence ID" value="PWN89171.1"/>
    <property type="molecule type" value="Genomic_DNA"/>
</dbReference>
<protein>
    <recommendedName>
        <fullName evidence="3">glycine dehydrogenase (aminomethyl-transferring)</fullName>
        <ecNumber evidence="3">1.4.4.2</ecNumber>
    </recommendedName>
    <alternativeName>
        <fullName evidence="7">Glycine cleavage system P protein</fullName>
    </alternativeName>
</protein>
<organism evidence="11 12">
    <name type="scientific">Acaromyces ingoldii</name>
    <dbReference type="NCBI Taxonomy" id="215250"/>
    <lineage>
        <taxon>Eukaryota</taxon>
        <taxon>Fungi</taxon>
        <taxon>Dikarya</taxon>
        <taxon>Basidiomycota</taxon>
        <taxon>Ustilaginomycotina</taxon>
        <taxon>Exobasidiomycetes</taxon>
        <taxon>Exobasidiales</taxon>
        <taxon>Cryptobasidiaceae</taxon>
        <taxon>Acaromyces</taxon>
    </lineage>
</organism>
<evidence type="ECO:0000256" key="1">
    <source>
        <dbReference type="ARBA" id="ARBA00001933"/>
    </source>
</evidence>
<dbReference type="InterPro" id="IPR015424">
    <property type="entry name" value="PyrdxlP-dep_Trfase"/>
</dbReference>
<name>A0A316YJ03_9BASI</name>
<dbReference type="InterPro" id="IPR049316">
    <property type="entry name" value="GDC-P_C"/>
</dbReference>
<dbReference type="FunCoup" id="A0A316YJ03">
    <property type="interactions" value="230"/>
</dbReference>
<feature type="domain" description="Glycine dehydrogenase C-terminal" evidence="10">
    <location>
        <begin position="909"/>
        <end position="1026"/>
    </location>
</feature>
<dbReference type="STRING" id="215250.A0A316YJ03"/>
<sequence>MSSAVMRSSRLVARSLRPPAAGFHLRSVASSPRTVPDGRRFLATPASNRHAPSLGSQSLNKSLFAPLDSFSARHLGPRSADVEYMLQSLGYDSLEKFVDDTLPASIRLTDVEGKEERLPALSESEIARRGKDIASMNTLAKSLIGMGYHNTNVPPVIQRNILENPAWYTSYTPYQPEIAQGRLESLINYQTMVKSLTSLDIANASLLDEGTAAAEAMVLAFNHARGKKKTILIDRGVLPQTVAVIRQRAKGFGINVVHTELRNPQGTRLPYGESNSGPVKREDVMAVLVQYPDIDGRITDWEGLAKEIHNDGGLVIAATDLLALTMIKPPGEWGADIAVGNAARFGVPPGYGGPHAAFFAVKDGLKRKIPGRLVGISKDAQGKPAYRLALQTREQHIRRDKATSNVCTAQALLANMSAMYAVYHGPDGLRRIAAKVHGLTRLLKHSLTMLGLRVINRDGAFFDTLTIDLSTSGVGAVRVHSIATESGLNLRRISDSRVGVTLDETVTIEELNDLVNIFRTAKESGKGSAKPQESEGASKPTDLIKVAESLGLNAESLESLQVSTPAKALPADVPESAESHKSLAKAEGLPDVLDFARTSKYLTQPVFSSHRSETQLLRYIHLLQSKDLSLVHAMIPLGSCTMKLNSTSSMMLLSKPEYHGLHPLCPEDQARGFDVLIRELERDLCLLTGFPAVSIQPNSGAQGEFAGLSVIRAYLESQGQGARDVCLIPNSAHGTNPASAIMAGMKVVAVKNKADGNLDLDDLREKAEANKERLAAFMVTYPSTHGVFEDGVQEACEIIHANGGQVYMDGANMQAQVGLTNPAIIGADVTHLNLHKTFSIPHGGGGPGVGPICCAEHLAPYLPGHPLSSTGGERAIDPISAAPFGSASILTIAWAYIKMLGWEGLRASSALSLLSANYMAQRLAPHYKLRYANAQGRVAHEFLLDLAEFQKYVSVGDVAKRLSDYGFHAPTCSWPISTGMLIEPTESESMVEVERFCNAMISIRKEIQEIVDAGSAENNLLKNAPHTVEVLLGDKWERPYPRERAAYPVEGLREAKFWPAASRVDDAHGDLNLVCECGSVDDYAS</sequence>
<dbReference type="Pfam" id="PF02347">
    <property type="entry name" value="GDC-P"/>
    <property type="match status" value="2"/>
</dbReference>
<dbReference type="GO" id="GO:0004375">
    <property type="term" value="F:glycine dehydrogenase (decarboxylating) activity"/>
    <property type="evidence" value="ECO:0007669"/>
    <property type="project" value="UniProtKB-EC"/>
</dbReference>
<dbReference type="SUPFAM" id="SSF53383">
    <property type="entry name" value="PLP-dependent transferases"/>
    <property type="match status" value="2"/>
</dbReference>
<keyword evidence="12" id="KW-1185">Reference proteome</keyword>
<evidence type="ECO:0000256" key="7">
    <source>
        <dbReference type="ARBA" id="ARBA00082072"/>
    </source>
</evidence>
<evidence type="ECO:0000256" key="2">
    <source>
        <dbReference type="ARBA" id="ARBA00010756"/>
    </source>
</evidence>
<evidence type="ECO:0000259" key="10">
    <source>
        <dbReference type="Pfam" id="PF21478"/>
    </source>
</evidence>
<dbReference type="RefSeq" id="XP_025376369.1">
    <property type="nucleotide sequence ID" value="XM_025525137.1"/>
</dbReference>
<evidence type="ECO:0000256" key="3">
    <source>
        <dbReference type="ARBA" id="ARBA00012134"/>
    </source>
</evidence>
<dbReference type="GO" id="GO:0005960">
    <property type="term" value="C:glycine cleavage complex"/>
    <property type="evidence" value="ECO:0007669"/>
    <property type="project" value="TreeGrafter"/>
</dbReference>
<dbReference type="InterPro" id="IPR015421">
    <property type="entry name" value="PyrdxlP-dep_Trfase_major"/>
</dbReference>
<comment type="cofactor">
    <cofactor evidence="1">
        <name>pyridoxal 5'-phosphate</name>
        <dbReference type="ChEBI" id="CHEBI:597326"/>
    </cofactor>
</comment>
<dbReference type="FunFam" id="3.40.640.10:FF:000005">
    <property type="entry name" value="Glycine dehydrogenase (decarboxylating), mitochondrial"/>
    <property type="match status" value="1"/>
</dbReference>
<dbReference type="GO" id="GO:0016594">
    <property type="term" value="F:glycine binding"/>
    <property type="evidence" value="ECO:0007669"/>
    <property type="project" value="TreeGrafter"/>
</dbReference>
<dbReference type="OrthoDB" id="6537869at2759"/>
<evidence type="ECO:0000313" key="12">
    <source>
        <dbReference type="Proteomes" id="UP000245768"/>
    </source>
</evidence>
<feature type="region of interest" description="Disordered" evidence="8">
    <location>
        <begin position="522"/>
        <end position="541"/>
    </location>
</feature>
<dbReference type="FunFam" id="3.40.640.10:FF:000007">
    <property type="entry name" value="glycine dehydrogenase (Decarboxylating), mitochondrial"/>
    <property type="match status" value="1"/>
</dbReference>
<dbReference type="Proteomes" id="UP000245768">
    <property type="component" value="Unassembled WGS sequence"/>
</dbReference>
<dbReference type="GO" id="GO:0030170">
    <property type="term" value="F:pyridoxal phosphate binding"/>
    <property type="evidence" value="ECO:0007669"/>
    <property type="project" value="TreeGrafter"/>
</dbReference>
<accession>A0A316YJ03</accession>
<dbReference type="InterPro" id="IPR015422">
    <property type="entry name" value="PyrdxlP-dep_Trfase_small"/>
</dbReference>
<dbReference type="EC" id="1.4.4.2" evidence="3"/>
<dbReference type="Gene3D" id="3.40.640.10">
    <property type="entry name" value="Type I PLP-dependent aspartate aminotransferase-like (Major domain)"/>
    <property type="match status" value="2"/>
</dbReference>
<dbReference type="InterPro" id="IPR020581">
    <property type="entry name" value="GDC_P"/>
</dbReference>
<feature type="domain" description="Glycine cleavage system P-protein N-terminal" evidence="9">
    <location>
        <begin position="757"/>
        <end position="865"/>
    </location>
</feature>
<proteinExistence type="inferred from homology"/>
<evidence type="ECO:0000256" key="8">
    <source>
        <dbReference type="SAM" id="MobiDB-lite"/>
    </source>
</evidence>
<comment type="similarity">
    <text evidence="2">Belongs to the GcvP family.</text>
</comment>
<feature type="domain" description="Glycine cleavage system P-protein N-terminal" evidence="9">
    <location>
        <begin position="73"/>
        <end position="518"/>
    </location>
</feature>
<dbReference type="Gene3D" id="3.90.1150.10">
    <property type="entry name" value="Aspartate Aminotransferase, domain 1"/>
    <property type="match status" value="2"/>
</dbReference>
<evidence type="ECO:0000256" key="4">
    <source>
        <dbReference type="ARBA" id="ARBA00022898"/>
    </source>
</evidence>
<dbReference type="GeneID" id="37047053"/>
<dbReference type="PANTHER" id="PTHR11773">
    <property type="entry name" value="GLYCINE DEHYDROGENASE, DECARBOXYLATING"/>
    <property type="match status" value="1"/>
</dbReference>
<dbReference type="GO" id="GO:0005739">
    <property type="term" value="C:mitochondrion"/>
    <property type="evidence" value="ECO:0007669"/>
    <property type="project" value="TreeGrafter"/>
</dbReference>
<keyword evidence="4" id="KW-0663">Pyridoxal phosphate</keyword>
<dbReference type="Pfam" id="PF21478">
    <property type="entry name" value="GcvP2_C"/>
    <property type="match status" value="1"/>
</dbReference>